<evidence type="ECO:0008006" key="11">
    <source>
        <dbReference type="Google" id="ProtNLM"/>
    </source>
</evidence>
<name>A0AAE8SX91_9PEZI</name>
<evidence type="ECO:0000313" key="9">
    <source>
        <dbReference type="EMBL" id="SPO04606.1"/>
    </source>
</evidence>
<comment type="similarity">
    <text evidence="1 5 6">Belongs to the peptidase S8 family.</text>
</comment>
<evidence type="ECO:0000256" key="3">
    <source>
        <dbReference type="ARBA" id="ARBA00022801"/>
    </source>
</evidence>
<feature type="domain" description="DUF7580" evidence="8">
    <location>
        <begin position="113"/>
        <end position="453"/>
    </location>
</feature>
<dbReference type="InterPro" id="IPR000209">
    <property type="entry name" value="Peptidase_S8/S53_dom"/>
</dbReference>
<dbReference type="PANTHER" id="PTHR43806:SF11">
    <property type="entry name" value="CEREVISIN-RELATED"/>
    <property type="match status" value="1"/>
</dbReference>
<organism evidence="9 10">
    <name type="scientific">Cephalotrichum gorgonifer</name>
    <dbReference type="NCBI Taxonomy" id="2041049"/>
    <lineage>
        <taxon>Eukaryota</taxon>
        <taxon>Fungi</taxon>
        <taxon>Dikarya</taxon>
        <taxon>Ascomycota</taxon>
        <taxon>Pezizomycotina</taxon>
        <taxon>Sordariomycetes</taxon>
        <taxon>Hypocreomycetidae</taxon>
        <taxon>Microascales</taxon>
        <taxon>Microascaceae</taxon>
        <taxon>Cephalotrichum</taxon>
    </lineage>
</organism>
<feature type="active site" description="Charge relay system" evidence="5">
    <location>
        <position position="584"/>
    </location>
</feature>
<dbReference type="EMBL" id="ONZQ02000010">
    <property type="protein sequence ID" value="SPO04606.1"/>
    <property type="molecule type" value="Genomic_DNA"/>
</dbReference>
<dbReference type="AlphaFoldDB" id="A0AAE8SX91"/>
<feature type="domain" description="Peptidase S8/S53" evidence="7">
    <location>
        <begin position="577"/>
        <end position="804"/>
    </location>
</feature>
<evidence type="ECO:0000259" key="7">
    <source>
        <dbReference type="Pfam" id="PF00082"/>
    </source>
</evidence>
<feature type="active site" description="Charge relay system" evidence="5">
    <location>
        <position position="785"/>
    </location>
</feature>
<dbReference type="InterPro" id="IPR036852">
    <property type="entry name" value="Peptidase_S8/S53_dom_sf"/>
</dbReference>
<evidence type="ECO:0000256" key="5">
    <source>
        <dbReference type="PROSITE-ProRule" id="PRU01240"/>
    </source>
</evidence>
<dbReference type="InterPro" id="IPR050131">
    <property type="entry name" value="Peptidase_S8_subtilisin-like"/>
</dbReference>
<dbReference type="PROSITE" id="PS51892">
    <property type="entry name" value="SUBTILASE"/>
    <property type="match status" value="1"/>
</dbReference>
<evidence type="ECO:0000313" key="10">
    <source>
        <dbReference type="Proteomes" id="UP001187682"/>
    </source>
</evidence>
<keyword evidence="4 5" id="KW-0720">Serine protease</keyword>
<proteinExistence type="inferred from homology"/>
<comment type="caution">
    <text evidence="9">The sequence shown here is derived from an EMBL/GenBank/DDBJ whole genome shotgun (WGS) entry which is preliminary data.</text>
</comment>
<dbReference type="GO" id="GO:0006508">
    <property type="term" value="P:proteolysis"/>
    <property type="evidence" value="ECO:0007669"/>
    <property type="project" value="UniProtKB-KW"/>
</dbReference>
<dbReference type="PROSITE" id="PS00138">
    <property type="entry name" value="SUBTILASE_SER"/>
    <property type="match status" value="1"/>
</dbReference>
<dbReference type="GO" id="GO:0004252">
    <property type="term" value="F:serine-type endopeptidase activity"/>
    <property type="evidence" value="ECO:0007669"/>
    <property type="project" value="UniProtKB-UniRule"/>
</dbReference>
<dbReference type="InterPro" id="IPR023828">
    <property type="entry name" value="Peptidase_S8_Ser-AS"/>
</dbReference>
<evidence type="ECO:0000256" key="4">
    <source>
        <dbReference type="ARBA" id="ARBA00022825"/>
    </source>
</evidence>
<dbReference type="Pfam" id="PF24476">
    <property type="entry name" value="DUF7580"/>
    <property type="match status" value="1"/>
</dbReference>
<gene>
    <name evidence="9" type="ORF">DNG_07291</name>
</gene>
<feature type="active site" description="Charge relay system" evidence="5">
    <location>
        <position position="629"/>
    </location>
</feature>
<keyword evidence="2 5" id="KW-0645">Protease</keyword>
<dbReference type="InterPro" id="IPR056002">
    <property type="entry name" value="DUF7580"/>
</dbReference>
<dbReference type="PANTHER" id="PTHR43806">
    <property type="entry name" value="PEPTIDASE S8"/>
    <property type="match status" value="1"/>
</dbReference>
<dbReference type="PRINTS" id="PR00723">
    <property type="entry name" value="SUBTILISIN"/>
</dbReference>
<evidence type="ECO:0000256" key="6">
    <source>
        <dbReference type="RuleBase" id="RU003355"/>
    </source>
</evidence>
<dbReference type="Pfam" id="PF00082">
    <property type="entry name" value="Peptidase_S8"/>
    <property type="match status" value="1"/>
</dbReference>
<dbReference type="Gene3D" id="3.40.50.200">
    <property type="entry name" value="Peptidase S8/S53 domain"/>
    <property type="match status" value="1"/>
</dbReference>
<dbReference type="CDD" id="cd00306">
    <property type="entry name" value="Peptidases_S8_S53"/>
    <property type="match status" value="1"/>
</dbReference>
<evidence type="ECO:0000259" key="8">
    <source>
        <dbReference type="Pfam" id="PF24476"/>
    </source>
</evidence>
<keyword evidence="3 5" id="KW-0378">Hydrolase</keyword>
<evidence type="ECO:0000256" key="1">
    <source>
        <dbReference type="ARBA" id="ARBA00011073"/>
    </source>
</evidence>
<evidence type="ECO:0000256" key="2">
    <source>
        <dbReference type="ARBA" id="ARBA00022670"/>
    </source>
</evidence>
<dbReference type="InterPro" id="IPR015500">
    <property type="entry name" value="Peptidase_S8_subtilisin-rel"/>
</dbReference>
<dbReference type="PROSITE" id="PS00136">
    <property type="entry name" value="SUBTILASE_ASP"/>
    <property type="match status" value="1"/>
</dbReference>
<sequence length="863" mass="97246">MSLTIPKVASPEPGETDQFPKLLALSKYIESCGLGGFEECLQLPSQTRDECDRYLNIVGVDVSIFHKSERRSKEKRGKFLRRVKDARKHLLDLYCRDDSGGDTEELELPQHPSHGIKEHANRVYRLMELNWQCSCIQGPAVSRTRRKEARLSLIRYRQLALRLSSQETRSQSRRQTKFEVLLPACEDRTEWKVTNVEVKKTSSPTREGPGMMAVNRNICEFLSRNRGFQVDFLAEMDALWHLRPELREDSVDHYTTMESLHSLLGDTLRTSDLAISTPREKLTLCYMLASSMLFLYPGSWLRSSWSSADIYFARRVDRPASSTLTFPYLSVRLQEASNGSNPMEEHMQYHEHPALLALGIIFLEIATGERFTPSSGRDQTNSDGLQAWQKLKALDDPNASPHFRQIPKSLKTAIGFCLKLQPPSNLLSNALAEEGPIRQYILTRIVGPLAIDLRDRYNVRLEDLHEAIAPGKNTRRNGGNSSQWVLRTAQDQILSSIDEIGETTAALLETEAPTESQPVRGDLTFAERRELCLLADGAGGEVSVDDRKKEIAQEWLEYHHAALADIDRRRPGTRHERVKIAILDSGVELSHDLKGMYNSEADPRIIYKSWIDPDPDSETNPEWKDDVGHGTHLAVLLRKTAPEAIIHVARVFKKKPNAGKSAKLIAEALRYAVDTWEVDIIVMSFGFGTESIVLSEAIDHAAYKKVLMFAAASNDGKNRPGGVAWPASKTGVFCIHSADGYGNASSFTPSPRDNKRIMVLGECVKSAWPEKLKAAGDHKLMSGTSCAAPIAAGIAAVVLDYARDFLDQREWDRLRTYDSMLRMFDKLRDGDATTGYWWIRHWTLFDSDKDEYWIQGEVKGCIG</sequence>
<dbReference type="Proteomes" id="UP001187682">
    <property type="component" value="Unassembled WGS sequence"/>
</dbReference>
<dbReference type="SUPFAM" id="SSF52743">
    <property type="entry name" value="Subtilisin-like"/>
    <property type="match status" value="1"/>
</dbReference>
<keyword evidence="10" id="KW-1185">Reference proteome</keyword>
<dbReference type="InterPro" id="IPR023827">
    <property type="entry name" value="Peptidase_S8_Asp-AS"/>
</dbReference>
<accession>A0AAE8SX91</accession>
<protein>
    <recommendedName>
        <fullName evidence="11">Peptidase S8/S53 domain-containing protein</fullName>
    </recommendedName>
</protein>
<reference evidence="9" key="1">
    <citation type="submission" date="2018-03" db="EMBL/GenBank/DDBJ databases">
        <authorList>
            <person name="Guldener U."/>
        </authorList>
    </citation>
    <scope>NUCLEOTIDE SEQUENCE</scope>
</reference>